<reference evidence="2" key="2">
    <citation type="submission" date="2020-11" db="EMBL/GenBank/DDBJ databases">
        <authorList>
            <person name="McCartney M.A."/>
            <person name="Auch B."/>
            <person name="Kono T."/>
            <person name="Mallez S."/>
            <person name="Becker A."/>
            <person name="Gohl D.M."/>
            <person name="Silverstein K.A.T."/>
            <person name="Koren S."/>
            <person name="Bechman K.B."/>
            <person name="Herman A."/>
            <person name="Abrahante J.E."/>
            <person name="Garbe J."/>
        </authorList>
    </citation>
    <scope>NUCLEOTIDE SEQUENCE</scope>
    <source>
        <strain evidence="2">Duluth1</strain>
        <tissue evidence="2">Whole animal</tissue>
    </source>
</reference>
<comment type="caution">
    <text evidence="2">The sequence shown here is derived from an EMBL/GenBank/DDBJ whole genome shotgun (WGS) entry which is preliminary data.</text>
</comment>
<keyword evidence="1" id="KW-0175">Coiled coil</keyword>
<reference evidence="2" key="1">
    <citation type="journal article" date="2019" name="bioRxiv">
        <title>The Genome of the Zebra Mussel, Dreissena polymorpha: A Resource for Invasive Species Research.</title>
        <authorList>
            <person name="McCartney M.A."/>
            <person name="Auch B."/>
            <person name="Kono T."/>
            <person name="Mallez S."/>
            <person name="Zhang Y."/>
            <person name="Obille A."/>
            <person name="Becker A."/>
            <person name="Abrahante J.E."/>
            <person name="Garbe J."/>
            <person name="Badalamenti J.P."/>
            <person name="Herman A."/>
            <person name="Mangelson H."/>
            <person name="Liachko I."/>
            <person name="Sullivan S."/>
            <person name="Sone E.D."/>
            <person name="Koren S."/>
            <person name="Silverstein K.A.T."/>
            <person name="Beckman K.B."/>
            <person name="Gohl D.M."/>
        </authorList>
    </citation>
    <scope>NUCLEOTIDE SEQUENCE</scope>
    <source>
        <strain evidence="2">Duluth1</strain>
        <tissue evidence="2">Whole animal</tissue>
    </source>
</reference>
<name>A0A9D4F5D8_DREPO</name>
<keyword evidence="3" id="KW-1185">Reference proteome</keyword>
<proteinExistence type="predicted"/>
<sequence length="443" mass="50396">MEFPGPHCQLAGISTEQLINRSYGKIDQITNGIVLELVQHTKKNNQPFSEFCDILIYFDEQFASINQSTIFSRVQSVQEKKKKLASKKKVPGIKNVSELMKSKFDARIPLKTEYKYDGKSTAVQKETCSTPGQVHAGTNETFSDTNVMETPHTHSVATQTDSDTHTTKTWNVTKHMCTQQARKLKKLTKLADKQSEKFDSLQKRVGHYSLKNINKRDETAQKNLQLLRDAQRLVRKKTRDLEFVKQKFSVQREQNEELGKNISKLQCDIQCMADRLGPEVAKKVSTQKSNSKLRQQLKRLRQIQAEWTNGPVPGLTDENEHLRQQLVTLTNKIQESDILINNLYFEIDELKDKLSDESTNTTKLEDGSFSDNMRLCVIQLSGLEVATEKISPVISVVSEVLFNKEFSKDDLPSSSTVQKIVNEGHYIAKTLLQKGWKIASTGD</sequence>
<feature type="coiled-coil region" evidence="1">
    <location>
        <begin position="184"/>
        <end position="247"/>
    </location>
</feature>
<accession>A0A9D4F5D8</accession>
<organism evidence="2 3">
    <name type="scientific">Dreissena polymorpha</name>
    <name type="common">Zebra mussel</name>
    <name type="synonym">Mytilus polymorpha</name>
    <dbReference type="NCBI Taxonomy" id="45954"/>
    <lineage>
        <taxon>Eukaryota</taxon>
        <taxon>Metazoa</taxon>
        <taxon>Spiralia</taxon>
        <taxon>Lophotrochozoa</taxon>
        <taxon>Mollusca</taxon>
        <taxon>Bivalvia</taxon>
        <taxon>Autobranchia</taxon>
        <taxon>Heteroconchia</taxon>
        <taxon>Euheterodonta</taxon>
        <taxon>Imparidentia</taxon>
        <taxon>Neoheterodontei</taxon>
        <taxon>Myida</taxon>
        <taxon>Dreissenoidea</taxon>
        <taxon>Dreissenidae</taxon>
        <taxon>Dreissena</taxon>
    </lineage>
</organism>
<gene>
    <name evidence="2" type="ORF">DPMN_168575</name>
</gene>
<dbReference type="EMBL" id="JAIWYP010000008">
    <property type="protein sequence ID" value="KAH3790376.1"/>
    <property type="molecule type" value="Genomic_DNA"/>
</dbReference>
<evidence type="ECO:0000256" key="1">
    <source>
        <dbReference type="SAM" id="Coils"/>
    </source>
</evidence>
<evidence type="ECO:0000313" key="2">
    <source>
        <dbReference type="EMBL" id="KAH3790376.1"/>
    </source>
</evidence>
<dbReference type="AlphaFoldDB" id="A0A9D4F5D8"/>
<protein>
    <submittedName>
        <fullName evidence="2">Uncharacterized protein</fullName>
    </submittedName>
</protein>
<dbReference type="Proteomes" id="UP000828390">
    <property type="component" value="Unassembled WGS sequence"/>
</dbReference>
<evidence type="ECO:0000313" key="3">
    <source>
        <dbReference type="Proteomes" id="UP000828390"/>
    </source>
</evidence>